<protein>
    <submittedName>
        <fullName evidence="2">Uncharacterized protein</fullName>
    </submittedName>
</protein>
<proteinExistence type="predicted"/>
<dbReference type="EMBL" id="BTFZ01000002">
    <property type="protein sequence ID" value="GMM33923.1"/>
    <property type="molecule type" value="Genomic_DNA"/>
</dbReference>
<gene>
    <name evidence="2" type="ORF">DASC09_012480</name>
</gene>
<sequence>MSSDTLGASINKLIRDRNRRRASSVSNHQLPLQLVLKRLAIRLINAKIFRVIVVSIVFLILAMKNSEKIYYKSLDIFDPIHVSEPSKLFNSGIDMCEKYSLISDDGKSLYDYSKTKSRVMDPEFEVITYEDLYHNSNRNKDSVDENSDSPNSTVAAGSVKDSFFFAALLEDSTVQNFKSLVNRLSKVDIDGSLITVAVLLQDSNVDDGSIEAFLDNYFRLSDTNVRNFRKFILINQYSEQLQSGNSRESKNDGGGLTNNQRLSQEVKLSNLRNFLVNTGMTTERYLISLINWNGFDPVAFSALKPDIASTKQKILVGYEPKGNTEEDDDDDHHDPPGSSPFTVQFVAMKSVIFNQGIQFNRILLNGNSWTRGELAAGLLTEVENLCYQADAIGISCNFVSV</sequence>
<keyword evidence="3" id="KW-1185">Reference proteome</keyword>
<evidence type="ECO:0000313" key="2">
    <source>
        <dbReference type="EMBL" id="GMM33923.1"/>
    </source>
</evidence>
<accession>A0AAV5QGN7</accession>
<dbReference type="Proteomes" id="UP001360560">
    <property type="component" value="Unassembled WGS sequence"/>
</dbReference>
<comment type="caution">
    <text evidence="2">The sequence shown here is derived from an EMBL/GenBank/DDBJ whole genome shotgun (WGS) entry which is preliminary data.</text>
</comment>
<feature type="region of interest" description="Disordered" evidence="1">
    <location>
        <begin position="320"/>
        <end position="339"/>
    </location>
</feature>
<evidence type="ECO:0000313" key="3">
    <source>
        <dbReference type="Proteomes" id="UP001360560"/>
    </source>
</evidence>
<name>A0AAV5QGN7_9ASCO</name>
<evidence type="ECO:0000256" key="1">
    <source>
        <dbReference type="SAM" id="MobiDB-lite"/>
    </source>
</evidence>
<dbReference type="GeneID" id="90071902"/>
<dbReference type="RefSeq" id="XP_064850923.1">
    <property type="nucleotide sequence ID" value="XM_064994851.1"/>
</dbReference>
<reference evidence="2 3" key="1">
    <citation type="journal article" date="2023" name="Elife">
        <title>Identification of key yeast species and microbe-microbe interactions impacting larval growth of Drosophila in the wild.</title>
        <authorList>
            <person name="Mure A."/>
            <person name="Sugiura Y."/>
            <person name="Maeda R."/>
            <person name="Honda K."/>
            <person name="Sakurai N."/>
            <person name="Takahashi Y."/>
            <person name="Watada M."/>
            <person name="Katoh T."/>
            <person name="Gotoh A."/>
            <person name="Gotoh Y."/>
            <person name="Taniguchi I."/>
            <person name="Nakamura K."/>
            <person name="Hayashi T."/>
            <person name="Katayama T."/>
            <person name="Uemura T."/>
            <person name="Hattori Y."/>
        </authorList>
    </citation>
    <scope>NUCLEOTIDE SEQUENCE [LARGE SCALE GENOMIC DNA]</scope>
    <source>
        <strain evidence="2 3">SC-9</strain>
    </source>
</reference>
<dbReference type="AlphaFoldDB" id="A0AAV5QGN7"/>
<organism evidence="2 3">
    <name type="scientific">Saccharomycopsis crataegensis</name>
    <dbReference type="NCBI Taxonomy" id="43959"/>
    <lineage>
        <taxon>Eukaryota</taxon>
        <taxon>Fungi</taxon>
        <taxon>Dikarya</taxon>
        <taxon>Ascomycota</taxon>
        <taxon>Saccharomycotina</taxon>
        <taxon>Saccharomycetes</taxon>
        <taxon>Saccharomycopsidaceae</taxon>
        <taxon>Saccharomycopsis</taxon>
    </lineage>
</organism>